<feature type="domain" description="Wbp11/ELF5/Saf1 N-terminal" evidence="4">
    <location>
        <begin position="7"/>
        <end position="83"/>
    </location>
</feature>
<feature type="region of interest" description="Disordered" evidence="3">
    <location>
        <begin position="90"/>
        <end position="507"/>
    </location>
</feature>
<feature type="compositionally biased region" description="Pro residues" evidence="3">
    <location>
        <begin position="180"/>
        <end position="191"/>
    </location>
</feature>
<comment type="subcellular location">
    <subcellularLocation>
        <location evidence="1">Nucleus</location>
    </subcellularLocation>
</comment>
<dbReference type="PANTHER" id="PTHR13361:SF1">
    <property type="entry name" value="WW DOMAIN-BINDING PROTEIN 11"/>
    <property type="match status" value="1"/>
</dbReference>
<dbReference type="EMBL" id="CM009750">
    <property type="protein sequence ID" value="PUZ68823.1"/>
    <property type="molecule type" value="Genomic_DNA"/>
</dbReference>
<organism evidence="5 6">
    <name type="scientific">Panicum hallii var. hallii</name>
    <dbReference type="NCBI Taxonomy" id="1504633"/>
    <lineage>
        <taxon>Eukaryota</taxon>
        <taxon>Viridiplantae</taxon>
        <taxon>Streptophyta</taxon>
        <taxon>Embryophyta</taxon>
        <taxon>Tracheophyta</taxon>
        <taxon>Spermatophyta</taxon>
        <taxon>Magnoliopsida</taxon>
        <taxon>Liliopsida</taxon>
        <taxon>Poales</taxon>
        <taxon>Poaceae</taxon>
        <taxon>PACMAD clade</taxon>
        <taxon>Panicoideae</taxon>
        <taxon>Panicodae</taxon>
        <taxon>Paniceae</taxon>
        <taxon>Panicinae</taxon>
        <taxon>Panicum</taxon>
        <taxon>Panicum sect. Panicum</taxon>
    </lineage>
</organism>
<reference evidence="5 6" key="1">
    <citation type="submission" date="2018-04" db="EMBL/GenBank/DDBJ databases">
        <title>WGS assembly of Panicum hallii var. hallii HAL2.</title>
        <authorList>
            <person name="Lovell J."/>
            <person name="Jenkins J."/>
            <person name="Lowry D."/>
            <person name="Mamidi S."/>
            <person name="Sreedasyam A."/>
            <person name="Weng X."/>
            <person name="Barry K."/>
            <person name="Bonette J."/>
            <person name="Campitelli B."/>
            <person name="Daum C."/>
            <person name="Gordon S."/>
            <person name="Gould B."/>
            <person name="Lipzen A."/>
            <person name="MacQueen A."/>
            <person name="Palacio-Mejia J."/>
            <person name="Plott C."/>
            <person name="Shakirov E."/>
            <person name="Shu S."/>
            <person name="Yoshinaga Y."/>
            <person name="Zane M."/>
            <person name="Rokhsar D."/>
            <person name="Grimwood J."/>
            <person name="Schmutz J."/>
            <person name="Juenger T."/>
        </authorList>
    </citation>
    <scope>NUCLEOTIDE SEQUENCE [LARGE SCALE GENOMIC DNA]</scope>
    <source>
        <strain evidence="6">cv. HAL2</strain>
    </source>
</reference>
<name>A0A2T7ELW6_9POAL</name>
<evidence type="ECO:0000256" key="3">
    <source>
        <dbReference type="SAM" id="MobiDB-lite"/>
    </source>
</evidence>
<feature type="compositionally biased region" description="Pro residues" evidence="3">
    <location>
        <begin position="317"/>
        <end position="338"/>
    </location>
</feature>
<dbReference type="Pfam" id="PF09429">
    <property type="entry name" value="Wbp11"/>
    <property type="match status" value="1"/>
</dbReference>
<dbReference type="Gramene" id="PUZ68823">
    <property type="protein sequence ID" value="PUZ68823"/>
    <property type="gene ID" value="GQ55_2G059300"/>
</dbReference>
<feature type="compositionally biased region" description="Low complexity" evidence="3">
    <location>
        <begin position="469"/>
        <end position="486"/>
    </location>
</feature>
<evidence type="ECO:0000259" key="4">
    <source>
        <dbReference type="Pfam" id="PF09429"/>
    </source>
</evidence>
<dbReference type="OrthoDB" id="205569at2759"/>
<feature type="compositionally biased region" description="Basic and acidic residues" evidence="3">
    <location>
        <begin position="120"/>
        <end position="129"/>
    </location>
</feature>
<dbReference type="PANTHER" id="PTHR13361">
    <property type="entry name" value="WW DOMAIN-BINDING PROTEIN 11"/>
    <property type="match status" value="1"/>
</dbReference>
<dbReference type="GO" id="GO:0006396">
    <property type="term" value="P:RNA processing"/>
    <property type="evidence" value="ECO:0007669"/>
    <property type="project" value="InterPro"/>
</dbReference>
<feature type="compositionally biased region" description="Pro residues" evidence="3">
    <location>
        <begin position="349"/>
        <end position="358"/>
    </location>
</feature>
<evidence type="ECO:0000313" key="6">
    <source>
        <dbReference type="Proteomes" id="UP000244336"/>
    </source>
</evidence>
<feature type="compositionally biased region" description="Pro residues" evidence="3">
    <location>
        <begin position="368"/>
        <end position="407"/>
    </location>
</feature>
<dbReference type="Proteomes" id="UP000244336">
    <property type="component" value="Chromosome 2"/>
</dbReference>
<dbReference type="GO" id="GO:0005681">
    <property type="term" value="C:spliceosomal complex"/>
    <property type="evidence" value="ECO:0007669"/>
    <property type="project" value="TreeGrafter"/>
</dbReference>
<dbReference type="STRING" id="1504633.A0A2T7ELW6"/>
<keyword evidence="2" id="KW-0539">Nucleus</keyword>
<evidence type="ECO:0000256" key="1">
    <source>
        <dbReference type="ARBA" id="ARBA00004123"/>
    </source>
</evidence>
<accession>A0A2T7ELW6</accession>
<keyword evidence="6" id="KW-1185">Reference proteome</keyword>
<feature type="compositionally biased region" description="Pro residues" evidence="3">
    <location>
        <begin position="279"/>
        <end position="290"/>
    </location>
</feature>
<dbReference type="AlphaFoldDB" id="A0A2T7ELW6"/>
<dbReference type="PRINTS" id="PR01217">
    <property type="entry name" value="PRICHEXTENSN"/>
</dbReference>
<feature type="compositionally biased region" description="Pro residues" evidence="3">
    <location>
        <begin position="226"/>
        <end position="241"/>
    </location>
</feature>
<feature type="compositionally biased region" description="Low complexity" evidence="3">
    <location>
        <begin position="161"/>
        <end position="179"/>
    </location>
</feature>
<protein>
    <recommendedName>
        <fullName evidence="4">Wbp11/ELF5/Saf1 N-terminal domain-containing protein</fullName>
    </recommendedName>
</protein>
<evidence type="ECO:0000256" key="2">
    <source>
        <dbReference type="ARBA" id="ARBA00023242"/>
    </source>
</evidence>
<feature type="compositionally biased region" description="Basic residues" evidence="3">
    <location>
        <begin position="23"/>
        <end position="32"/>
    </location>
</feature>
<feature type="region of interest" description="Disordered" evidence="3">
    <location>
        <begin position="1"/>
        <end position="32"/>
    </location>
</feature>
<dbReference type="InterPro" id="IPR019007">
    <property type="entry name" value="Wbp11/ELF5/Saf1_N"/>
</dbReference>
<feature type="compositionally biased region" description="Polar residues" evidence="3">
    <location>
        <begin position="258"/>
        <end position="270"/>
    </location>
</feature>
<feature type="compositionally biased region" description="Pro residues" evidence="3">
    <location>
        <begin position="199"/>
        <end position="218"/>
    </location>
</feature>
<evidence type="ECO:0000313" key="5">
    <source>
        <dbReference type="EMBL" id="PUZ68823.1"/>
    </source>
</evidence>
<feature type="compositionally biased region" description="Polar residues" evidence="3">
    <location>
        <begin position="302"/>
        <end position="313"/>
    </location>
</feature>
<sequence>MKTTKGGKVMNPTDAFRKEQRKKELKRNKKERKKVREVGILKKDPEAIREQIEKLEKMKADGALDKARKHKKRQLEDTYNLIVKKRKEYEQKMKEKGEQPVMFGHLGPPKRRPAAEEDDRANPKPEDSVYYHPTLNPSGAPPPGKPPMYKSSIGPRIPLPSSSNAGASSSMSESEADPSTLPPPPPPPPLPATSEPIDPSAPFPLPPLPPPPPPPPKPVSDSALPSLPPPPPPPPGPPPREPVSGHTVLLPPPPPPQRSSGANESMTDSAQPSLQPSVVLPPPPPPPGLPPKSNDVEAAGTSKDTPGFNQDTTARVLPPPLPPQSSNLPPLPPRPPLQPDMVAPGAMRFPPPPPPPDSRPQFMAPGVTRPPPPPPGLPPAQMPMPPYGVLPGPPPMPRPPFLPGPPMHPEEFAAFGPRPQLPQQPSYVKSAAPTVVKRPLAQHTPELTAMVPASVRVKRESALPKPKPKAQQQQQQSSTPSISKPSVTLIRSDARPSSSAPKPPSMDDSYMAFLEDMKELGSCMPGAVSVHASHYEVCPDFMRYTQLLMFHAFTSS</sequence>
<proteinExistence type="predicted"/>
<gene>
    <name evidence="5" type="ORF">GQ55_2G059300</name>
</gene>